<gene>
    <name evidence="2" type="ORF">ON753_25815</name>
</gene>
<accession>A0ABT3R8V6</accession>
<evidence type="ECO:0000256" key="1">
    <source>
        <dbReference type="SAM" id="SignalP"/>
    </source>
</evidence>
<dbReference type="Pfam" id="PF04214">
    <property type="entry name" value="DUF411"/>
    <property type="match status" value="1"/>
</dbReference>
<name>A0ABT3R8V6_9HYPH</name>
<reference evidence="2 3" key="1">
    <citation type="journal article" date="2016" name="Int. J. Syst. Evol. Microbiol.">
        <title>Labrenzia salina sp. nov., isolated from the rhizosphere of the halophyte Arthrocnemum macrostachyum.</title>
        <authorList>
            <person name="Camacho M."/>
            <person name="Redondo-Gomez S."/>
            <person name="Rodriguez-Llorente I."/>
            <person name="Rohde M."/>
            <person name="Sproer C."/>
            <person name="Schumann P."/>
            <person name="Klenk H.P."/>
            <person name="Montero-Calasanz M.D.C."/>
        </authorList>
    </citation>
    <scope>NUCLEOTIDE SEQUENCE [LARGE SCALE GENOMIC DNA]</scope>
    <source>
        <strain evidence="2 3">DSM 29163</strain>
    </source>
</reference>
<feature type="signal peptide" evidence="1">
    <location>
        <begin position="1"/>
        <end position="23"/>
    </location>
</feature>
<dbReference type="InterPro" id="IPR007332">
    <property type="entry name" value="DUF411"/>
</dbReference>
<proteinExistence type="predicted"/>
<dbReference type="InterPro" id="IPR036249">
    <property type="entry name" value="Thioredoxin-like_sf"/>
</dbReference>
<feature type="chain" id="PRO_5047057300" evidence="1">
    <location>
        <begin position="24"/>
        <end position="154"/>
    </location>
</feature>
<dbReference type="EMBL" id="JAPEVI010000003">
    <property type="protein sequence ID" value="MCX2725736.1"/>
    <property type="molecule type" value="Genomic_DNA"/>
</dbReference>
<evidence type="ECO:0000313" key="2">
    <source>
        <dbReference type="EMBL" id="MCX2725736.1"/>
    </source>
</evidence>
<dbReference type="RefSeq" id="WP_265966876.1">
    <property type="nucleotide sequence ID" value="NZ_JAPEVI010000003.1"/>
</dbReference>
<dbReference type="SUPFAM" id="SSF52833">
    <property type="entry name" value="Thioredoxin-like"/>
    <property type="match status" value="1"/>
</dbReference>
<evidence type="ECO:0000313" key="3">
    <source>
        <dbReference type="Proteomes" id="UP001300261"/>
    </source>
</evidence>
<comment type="caution">
    <text evidence="2">The sequence shown here is derived from an EMBL/GenBank/DDBJ whole genome shotgun (WGS) entry which is preliminary data.</text>
</comment>
<sequence>MTNRTMALIALGGFLSLSSATFAEEDKTVTVYKSPLCGCCEVWTQAVEAAGYKVVVEDMEDLSAIKTQAGVPDDMQACHTAVIGDDRKYIIEGHVPLEAIDKMMSERPDIHGIAVPGMPMGSLGMGEDPDAEYTVYALGSKPGDTPQPYMTKGQ</sequence>
<organism evidence="2 3">
    <name type="scientific">Roseibium salinum</name>
    <dbReference type="NCBI Taxonomy" id="1604349"/>
    <lineage>
        <taxon>Bacteria</taxon>
        <taxon>Pseudomonadati</taxon>
        <taxon>Pseudomonadota</taxon>
        <taxon>Alphaproteobacteria</taxon>
        <taxon>Hyphomicrobiales</taxon>
        <taxon>Stappiaceae</taxon>
        <taxon>Roseibium</taxon>
    </lineage>
</organism>
<protein>
    <submittedName>
        <fullName evidence="2">DUF411 domain-containing protein</fullName>
    </submittedName>
</protein>
<keyword evidence="1" id="KW-0732">Signal</keyword>
<dbReference type="Proteomes" id="UP001300261">
    <property type="component" value="Unassembled WGS sequence"/>
</dbReference>
<keyword evidence="3" id="KW-1185">Reference proteome</keyword>